<evidence type="ECO:0008006" key="3">
    <source>
        <dbReference type="Google" id="ProtNLM"/>
    </source>
</evidence>
<name>A0A026VUH7_OOCBI</name>
<gene>
    <name evidence="1" type="ORF">X777_16415</name>
</gene>
<evidence type="ECO:0000313" key="2">
    <source>
        <dbReference type="Proteomes" id="UP000053097"/>
    </source>
</evidence>
<reference evidence="1 2" key="1">
    <citation type="journal article" date="2014" name="Curr. Biol.">
        <title>The genome of the clonal raider ant Cerapachys biroi.</title>
        <authorList>
            <person name="Oxley P.R."/>
            <person name="Ji L."/>
            <person name="Fetter-Pruneda I."/>
            <person name="McKenzie S.K."/>
            <person name="Li C."/>
            <person name="Hu H."/>
            <person name="Zhang G."/>
            <person name="Kronauer D.J."/>
        </authorList>
    </citation>
    <scope>NUCLEOTIDE SEQUENCE [LARGE SCALE GENOMIC DNA]</scope>
</reference>
<dbReference type="Gene3D" id="3.30.420.10">
    <property type="entry name" value="Ribonuclease H-like superfamily/Ribonuclease H"/>
    <property type="match status" value="1"/>
</dbReference>
<organism evidence="1 2">
    <name type="scientific">Ooceraea biroi</name>
    <name type="common">Clonal raider ant</name>
    <name type="synonym">Cerapachys biroi</name>
    <dbReference type="NCBI Taxonomy" id="2015173"/>
    <lineage>
        <taxon>Eukaryota</taxon>
        <taxon>Metazoa</taxon>
        <taxon>Ecdysozoa</taxon>
        <taxon>Arthropoda</taxon>
        <taxon>Hexapoda</taxon>
        <taxon>Insecta</taxon>
        <taxon>Pterygota</taxon>
        <taxon>Neoptera</taxon>
        <taxon>Endopterygota</taxon>
        <taxon>Hymenoptera</taxon>
        <taxon>Apocrita</taxon>
        <taxon>Aculeata</taxon>
        <taxon>Formicoidea</taxon>
        <taxon>Formicidae</taxon>
        <taxon>Dorylinae</taxon>
        <taxon>Ooceraea</taxon>
    </lineage>
</organism>
<dbReference type="GO" id="GO:0003676">
    <property type="term" value="F:nucleic acid binding"/>
    <property type="evidence" value="ECO:0007669"/>
    <property type="project" value="InterPro"/>
</dbReference>
<evidence type="ECO:0000313" key="1">
    <source>
        <dbReference type="EMBL" id="EZA47325.1"/>
    </source>
</evidence>
<dbReference type="PANTHER" id="PTHR47326">
    <property type="entry name" value="TRANSPOSABLE ELEMENT TC3 TRANSPOSASE-LIKE PROTEIN"/>
    <property type="match status" value="1"/>
</dbReference>
<dbReference type="AlphaFoldDB" id="A0A026VUH7"/>
<dbReference type="InterPro" id="IPR036397">
    <property type="entry name" value="RNaseH_sf"/>
</dbReference>
<proteinExistence type="predicted"/>
<dbReference type="PANTHER" id="PTHR47326:SF1">
    <property type="entry name" value="HTH PSQ-TYPE DOMAIN-CONTAINING PROTEIN"/>
    <property type="match status" value="1"/>
</dbReference>
<dbReference type="Proteomes" id="UP000053097">
    <property type="component" value="Unassembled WGS sequence"/>
</dbReference>
<sequence>LSGELYLRFLRNDLPNLLDDVSLQQRQRMWFMHDGAPAHFLLSVRRYLNRRYGERWIGRGGPVPWPPRSPDLNPLDFCVWGYAKSLVYTTDVTTPKELQHRIVDAFQQMKNDPGLFERIRESLRRRVHRCIQVHGQHFEHLL</sequence>
<keyword evidence="2" id="KW-1185">Reference proteome</keyword>
<dbReference type="EMBL" id="KK107886">
    <property type="protein sequence ID" value="EZA47325.1"/>
    <property type="molecule type" value="Genomic_DNA"/>
</dbReference>
<feature type="non-terminal residue" evidence="1">
    <location>
        <position position="1"/>
    </location>
</feature>
<protein>
    <recommendedName>
        <fullName evidence="3">Transposable element Tc3 transposase</fullName>
    </recommendedName>
</protein>
<accession>A0A026VUH7</accession>